<dbReference type="PANTHER" id="PTHR38436:SF1">
    <property type="entry name" value="ESTER CYCLASE"/>
    <property type="match status" value="1"/>
</dbReference>
<comment type="caution">
    <text evidence="1">The sequence shown here is derived from an EMBL/GenBank/DDBJ whole genome shotgun (WGS) entry which is preliminary data.</text>
</comment>
<organism evidence="1 2">
    <name type="scientific">Deinococcus roseus</name>
    <dbReference type="NCBI Taxonomy" id="392414"/>
    <lineage>
        <taxon>Bacteria</taxon>
        <taxon>Thermotogati</taxon>
        <taxon>Deinococcota</taxon>
        <taxon>Deinococci</taxon>
        <taxon>Deinococcales</taxon>
        <taxon>Deinococcaceae</taxon>
        <taxon>Deinococcus</taxon>
    </lineage>
</organism>
<keyword evidence="2" id="KW-1185">Reference proteome</keyword>
<evidence type="ECO:0008006" key="3">
    <source>
        <dbReference type="Google" id="ProtNLM"/>
    </source>
</evidence>
<dbReference type="EMBL" id="BMOD01000015">
    <property type="protein sequence ID" value="GGJ44995.1"/>
    <property type="molecule type" value="Genomic_DNA"/>
</dbReference>
<dbReference type="Gene3D" id="3.10.450.50">
    <property type="match status" value="1"/>
</dbReference>
<sequence>MTVETVTQEAIAHNTSATIPEQNKVMVQRWVEEGWNQGNLALVQEMYASEYALHDPTEPNLQGIPAFQAFVQGLRSAFPDFHMVLQDLTAEEDRVVWRFTVTATHLGFLKQVPPTGKAVQITGLVQSRFENGLWKEDHSQWDVLGMLQQIGVIPLF</sequence>
<dbReference type="InterPro" id="IPR032710">
    <property type="entry name" value="NTF2-like_dom_sf"/>
</dbReference>
<dbReference type="Pfam" id="PF07366">
    <property type="entry name" value="SnoaL"/>
    <property type="match status" value="1"/>
</dbReference>
<dbReference type="PANTHER" id="PTHR38436">
    <property type="entry name" value="POLYKETIDE CYCLASE SNOAL-LIKE DOMAIN"/>
    <property type="match status" value="1"/>
</dbReference>
<name>A0ABQ2D3T6_9DEIO</name>
<dbReference type="InterPro" id="IPR009959">
    <property type="entry name" value="Cyclase_SnoaL-like"/>
</dbReference>
<dbReference type="RefSeq" id="WP_189004561.1">
    <property type="nucleotide sequence ID" value="NZ_BMOD01000015.1"/>
</dbReference>
<evidence type="ECO:0000313" key="2">
    <source>
        <dbReference type="Proteomes" id="UP000632222"/>
    </source>
</evidence>
<proteinExistence type="predicted"/>
<evidence type="ECO:0000313" key="1">
    <source>
        <dbReference type="EMBL" id="GGJ44995.1"/>
    </source>
</evidence>
<gene>
    <name evidence="1" type="ORF">GCM10008938_34030</name>
</gene>
<protein>
    <recommendedName>
        <fullName evidence="3">Ester cyclase</fullName>
    </recommendedName>
</protein>
<accession>A0ABQ2D3T6</accession>
<dbReference type="Proteomes" id="UP000632222">
    <property type="component" value="Unassembled WGS sequence"/>
</dbReference>
<reference evidence="2" key="1">
    <citation type="journal article" date="2019" name="Int. J. Syst. Evol. Microbiol.">
        <title>The Global Catalogue of Microorganisms (GCM) 10K type strain sequencing project: providing services to taxonomists for standard genome sequencing and annotation.</title>
        <authorList>
            <consortium name="The Broad Institute Genomics Platform"/>
            <consortium name="The Broad Institute Genome Sequencing Center for Infectious Disease"/>
            <person name="Wu L."/>
            <person name="Ma J."/>
        </authorList>
    </citation>
    <scope>NUCLEOTIDE SEQUENCE [LARGE SCALE GENOMIC DNA]</scope>
    <source>
        <strain evidence="2">JCM 14370</strain>
    </source>
</reference>
<dbReference type="SUPFAM" id="SSF54427">
    <property type="entry name" value="NTF2-like"/>
    <property type="match status" value="1"/>
</dbReference>